<evidence type="ECO:0000313" key="1">
    <source>
        <dbReference type="EMBL" id="RIE08970.1"/>
    </source>
</evidence>
<evidence type="ECO:0000313" key="2">
    <source>
        <dbReference type="EMBL" id="RIE12528.1"/>
    </source>
</evidence>
<evidence type="ECO:0000313" key="3">
    <source>
        <dbReference type="Proteomes" id="UP000266260"/>
    </source>
</evidence>
<dbReference type="Proteomes" id="UP000266260">
    <property type="component" value="Unassembled WGS sequence"/>
</dbReference>
<dbReference type="EMBL" id="QXIT01000061">
    <property type="protein sequence ID" value="RIE08970.1"/>
    <property type="molecule type" value="Genomic_DNA"/>
</dbReference>
<dbReference type="PROSITE" id="PS51257">
    <property type="entry name" value="PROKAR_LIPOPROTEIN"/>
    <property type="match status" value="1"/>
</dbReference>
<evidence type="ECO:0000313" key="4">
    <source>
        <dbReference type="Proteomes" id="UP000266489"/>
    </source>
</evidence>
<proteinExistence type="predicted"/>
<accession>A0A398D3A0</accession>
<dbReference type="Proteomes" id="UP000266489">
    <property type="component" value="Unassembled WGS sequence"/>
</dbReference>
<gene>
    <name evidence="2" type="ORF">SMC5_03540</name>
    <name evidence="1" type="ORF">SMC6_03280</name>
</gene>
<protein>
    <submittedName>
        <fullName evidence="1">Uncharacterized protein</fullName>
    </submittedName>
</protein>
<reference evidence="3 4" key="1">
    <citation type="submission" date="2018-09" db="EMBL/GenBank/DDBJ databases">
        <title>Discovery and Ecogenomic Context for Candidatus Cryosericales, a Global Caldiserica Order Active in Thawing Permafrost.</title>
        <authorList>
            <person name="Martinez M.A."/>
            <person name="Woodcroft B.J."/>
            <person name="Ignacio Espinoza J.C."/>
            <person name="Zayed A."/>
            <person name="Singleton C.M."/>
            <person name="Boyd J."/>
            <person name="Li Y.-F."/>
            <person name="Purvine S."/>
            <person name="Maughan H."/>
            <person name="Hodgkins S.B."/>
            <person name="Anderson D."/>
            <person name="Sederholm M."/>
            <person name="Temperton B."/>
            <person name="Saleska S.R."/>
            <person name="Tyson G.W."/>
            <person name="Rich V.I."/>
        </authorList>
    </citation>
    <scope>NUCLEOTIDE SEQUENCE [LARGE SCALE GENOMIC DNA]</scope>
    <source>
        <strain evidence="2 4">SMC5</strain>
        <strain evidence="1 3">SMC6</strain>
    </source>
</reference>
<dbReference type="AlphaFoldDB" id="A0A398D3A0"/>
<accession>A0A398DK44</accession>
<comment type="caution">
    <text evidence="1">The sequence shown here is derived from an EMBL/GenBank/DDBJ whole genome shotgun (WGS) entry which is preliminary data.</text>
</comment>
<sequence>MKKCVRLWSRLAVLVLVACCCLTSGCTWFNVKNTTFIGSSPHWKAQCVVQVKKLGEDSHMSSRRQLKIWWTGTSGDVTEAQYQLIGLHSTEQASSVLGPFHPWVSGYTGSSEGLSDAERDYGYSLTITWKGGTETLSLQNH</sequence>
<keyword evidence="3" id="KW-1185">Reference proteome</keyword>
<name>A0A398D3A0_9BACT</name>
<dbReference type="RefSeq" id="WP_119119617.1">
    <property type="nucleotide sequence ID" value="NZ_QXIT01000061.1"/>
</dbReference>
<organism evidence="1 3">
    <name type="scientific">Candidatus Cryosericum odellii</name>
    <dbReference type="NCBI Taxonomy" id="2290917"/>
    <lineage>
        <taxon>Bacteria</taxon>
        <taxon>Pseudomonadati</taxon>
        <taxon>Caldisericota/Cryosericota group</taxon>
        <taxon>Candidatus Cryosericota</taxon>
        <taxon>Candidatus Cryosericia</taxon>
        <taxon>Candidatus Cryosericales</taxon>
        <taxon>Candidatus Cryosericaceae</taxon>
        <taxon>Candidatus Cryosericum</taxon>
    </lineage>
</organism>
<dbReference type="EMBL" id="QXIU01000091">
    <property type="protein sequence ID" value="RIE12528.1"/>
    <property type="molecule type" value="Genomic_DNA"/>
</dbReference>